<gene>
    <name evidence="2" type="ORF">I7X43_08030</name>
</gene>
<evidence type="ECO:0000256" key="1">
    <source>
        <dbReference type="SAM" id="MobiDB-lite"/>
    </source>
</evidence>
<dbReference type="RefSeq" id="WP_198100423.1">
    <property type="nucleotide sequence ID" value="NZ_JAEDAL010000003.1"/>
</dbReference>
<dbReference type="Gene3D" id="2.60.40.2970">
    <property type="match status" value="1"/>
</dbReference>
<keyword evidence="3" id="KW-1185">Reference proteome</keyword>
<reference evidence="2" key="1">
    <citation type="submission" date="2020-12" db="EMBL/GenBank/DDBJ databases">
        <title>The genome sequence of Inhella sp. 4Y17.</title>
        <authorList>
            <person name="Liu Y."/>
        </authorList>
    </citation>
    <scope>NUCLEOTIDE SEQUENCE</scope>
    <source>
        <strain evidence="2">4Y10</strain>
    </source>
</reference>
<evidence type="ECO:0000313" key="3">
    <source>
        <dbReference type="Proteomes" id="UP000620139"/>
    </source>
</evidence>
<organism evidence="2 3">
    <name type="scientific">Inhella gelatinilytica</name>
    <dbReference type="NCBI Taxonomy" id="2795030"/>
    <lineage>
        <taxon>Bacteria</taxon>
        <taxon>Pseudomonadati</taxon>
        <taxon>Pseudomonadota</taxon>
        <taxon>Betaproteobacteria</taxon>
        <taxon>Burkholderiales</taxon>
        <taxon>Sphaerotilaceae</taxon>
        <taxon>Inhella</taxon>
    </lineage>
</organism>
<dbReference type="Proteomes" id="UP000620139">
    <property type="component" value="Unassembled WGS sequence"/>
</dbReference>
<comment type="caution">
    <text evidence="2">The sequence shown here is derived from an EMBL/GenBank/DDBJ whole genome shotgun (WGS) entry which is preliminary data.</text>
</comment>
<accession>A0A931NE14</accession>
<feature type="compositionally biased region" description="Basic and acidic residues" evidence="1">
    <location>
        <begin position="143"/>
        <end position="153"/>
    </location>
</feature>
<evidence type="ECO:0000313" key="2">
    <source>
        <dbReference type="EMBL" id="MBH9552800.1"/>
    </source>
</evidence>
<feature type="region of interest" description="Disordered" evidence="1">
    <location>
        <begin position="139"/>
        <end position="164"/>
    </location>
</feature>
<dbReference type="EMBL" id="JAEDAL010000003">
    <property type="protein sequence ID" value="MBH9552800.1"/>
    <property type="molecule type" value="Genomic_DNA"/>
</dbReference>
<protein>
    <submittedName>
        <fullName evidence="2">Uncharacterized protein</fullName>
    </submittedName>
</protein>
<feature type="compositionally biased region" description="Polar residues" evidence="1">
    <location>
        <begin position="154"/>
        <end position="164"/>
    </location>
</feature>
<sequence>MLTEALLLMSAAVQAPNVPPAPAPAPLACHMTIRADAKGHWLRFELRNTSATAVWLLTWGSPFEGAWLNPFVTVHQGDTALPYQGGRAKRGDPEKAEYQRWAAHQTRTVTVRLEDAYALSGSGPWRIQAQWRWHDVIQGSTERPPRPRDRHQGQDQTCGSLVVP</sequence>
<name>A0A931NE14_9BURK</name>
<proteinExistence type="predicted"/>
<dbReference type="AlphaFoldDB" id="A0A931NE14"/>